<protein>
    <recommendedName>
        <fullName evidence="10">GAR domain-containing protein</fullName>
    </recommendedName>
</protein>
<dbReference type="SUPFAM" id="SSF143575">
    <property type="entry name" value="GAS2 domain-like"/>
    <property type="match status" value="1"/>
</dbReference>
<dbReference type="InterPro" id="IPR036534">
    <property type="entry name" value="GAR_dom_sf"/>
</dbReference>
<dbReference type="SUPFAM" id="SSF46966">
    <property type="entry name" value="Spectrin repeat"/>
    <property type="match status" value="15"/>
</dbReference>
<dbReference type="InterPro" id="IPR002048">
    <property type="entry name" value="EF_hand_dom"/>
</dbReference>
<dbReference type="Gene3D" id="3.30.920.20">
    <property type="entry name" value="Gas2-like domain"/>
    <property type="match status" value="1"/>
</dbReference>
<feature type="coiled-coil region" evidence="4">
    <location>
        <begin position="3049"/>
        <end position="3101"/>
    </location>
</feature>
<accession>A0A238C4Z1</accession>
<dbReference type="Gene3D" id="1.10.238.10">
    <property type="entry name" value="EF-hand"/>
    <property type="match status" value="1"/>
</dbReference>
<evidence type="ECO:0000256" key="1">
    <source>
        <dbReference type="ARBA" id="ARBA00004245"/>
    </source>
</evidence>
<dbReference type="InterPro" id="IPR003108">
    <property type="entry name" value="GAR_dom"/>
</dbReference>
<evidence type="ECO:0000256" key="4">
    <source>
        <dbReference type="SAM" id="Coils"/>
    </source>
</evidence>
<sequence>MRKQLRSRKLINLINKIICRNDLQENLHSECTERQTKISEILDTFGTISTAISDGFWLVASSDDASSAFDRMQEMRTELLTYASKVQESVEETDRLCAEGAEFLTPDQFHNLKEHRNKLETSYNQLLRHTDTILPKLNVLTKLLLEFSNESSLLHSFLNEKTRELTIIRAESGDPEVLQWSHQKAKGVLNEVIAAKERLKGNDALSTRIQSEIDGYVIEMRLQYPNAQFPSIDAHELTGTIYRLQVDYDILLRNCHELSAYLSQLKSLAMAYTQNAESLNESITNLEQEISETESILRSTDTMDGGFLTSQLLSKLENLQHASFEQTSKIETVTRSAMDLSNALSGTDAHERISHENQRHIDELARRQIRAQKRIEENIDSWRSKLAKTEGIRKGMRNIMSWLDEENKRHSDPVLLSLYVDKLNELRHQNELQQREISSHQKVLTELQADAQKLAAANPDSIASRQLLSECSDAQEKFATLLTISKANANNIAELSTALTDFNDMEASINEKLLLLDEKLSNTSLADVNALFDISNELKQLAQSEFKEMENKCRWILAMPNIVGDNFLEKKVSCIDNAIKKFISRLEELVSYGRDTEKLCKASTELKCKLMVDLKNLETKAQCNHFTFNKVSLAFRQNLILETCSLNPVDLANQRITCQQLQTEYQLCRSEFETLSDIVSKLVEIETIARVKMKGSVGQSEQTQVALREISSMQQRYTSLGSFLRSKDEKINTDSEKLSEWDLQRDSLARWISNETKRLNTDYPITLVNEVIHTNVEKAKRLEEILVKEKQLEMEEIRNKARLLMSEPSIPGTSDIVSSQKALEIDWEKLNRAVSTLKEWNENAEVLLEGLINLDKWLIQKERMMSAIGTVNIDPKVIDSQLIQIELLRSELEDQSAARNKVNELAHNLVAESTISANAQQIVSEMDTLNRRWVSFHDELEKKKLTLQKVKELGLNFSSKQRDVKMQLIGVAEAVEQISRSPLTSKSDVDEQLKILDESSRRSSEIDPQLEDLKMLVNLICEITQNHSLQTDIREQLNTTVQTAQELKKKIESMKVAVTNTRDEEGQIVMEAETAIKCIEDMQEQLSDLSPLSVISTELNEQRATVEKIYSAVLNMEGDITLLRAKLMDQMKKVPNSKQKAVLDNLSALWNPLLEEIKRKHANAERAFDLVNQLETSLKSLTMQDNDIANLIAMKQEVDKQELELSTLETLLHKLEVITTGPSLRKLGREVENATGDLRALLKDIKNILQKAQTSKDVQKQFSRTKEEAQILIDTARETAESLKENDGIPSITKEVLLKTVDDLENSWRKKERELHAALKDVEGIVTLEEAENLHEDLHKMSIEYAEVITVIQGLHCEMKKRDEMLDAVRQKINLFSAEIRNVNGDSSLPIERNIAKLEEQNRTCDELLKKTTEKEKILDELTLEWQQVYNTTSIQAVQKNAFMQQINEIREDLRKQRDAVTQRKRVIGNTLLAVQEFVCKAEALRDEFDKLITDDMLKEPIQTELNVLRTQQEKLRIFHEKLRPINQNYAAVLESCDKLIKSADEGISTAILEEEKNKLTSVWNALNRQIADREQQVCASLQELGSYTDAHNALLVWLQDTEESLQNQRPPSIEYKVVKEQTRANDILLKHIEEKQQSIDGFKTLIDKVVELITDVTKREILKEQAGNITRRYAALVESAQDRRSCLHDAIVLTNDWAQLSGPFKTWLETTERALQELGKVPTDEEKFQQQINLHQKLQENIEMKQTDVEKMMQLCPILAGLASDEEAAELETIFKNYMIRYENLVTRSAECGVLLEQIGEEIANFLKRTNMLTEWLGKIENDMDKLDTISIYPEELSEQSALLADLTMEITKQEALVSAVVEDGHELCRQTTGDEAIALQSRIEALRARYLDLTAVTDEKIAILSEALPLSEKFHDGYDIVQQWMDAVEQDLQNTPLETQATILAQMEDDLTKLRPEVEEINDISKQLQNLVRSKTDELEMRTDDITHRFNHLSEQITRKGDKLTSVEKQTRQVLDELDYLNEWFADAHNRLLQSSAPEVDPDYVRKQLKNQKQMNEDIAIMKARLRDAAADAHKIVRALGGEANGQDLLLGSRIETGRALSADVAQLGDERLARLEQALALCLEIDQSFGELHSWLESMENEIENCPPVTTGHQRDQLMQQQIHNTVNFLILLNKILCSQLQHSVISHKSLMDRFHKNVSALSELCGPEDEIQLQKIAEGLDERFFTAKDAIRQRAEALETAIEQSSQFTDRLDIVLANLDGIAMQIRNSEAIPADLERIKSQIMDNHSLVEQLKHKEGILRSVMENAKEILMHARPNDTGSAEINIKIKELDALWEELTKGVTTRENILEVTLVKAERFWYELKSCQEAIKELRLRIEGIQPALGEPTIIEQQRNTLLTIKSEMGEMKPKFMDKLRSVGHDLCDMVAEEEKAHVEQQMNEVEGDWIAVTSMCTRKESDFVEAMEKAMEYHNLLRELINWVGETETEVSKLDSGIGASSTDIRNELTALGDLRSLLDEKALEKEQLNQLCASLCVSSTAQQSASMKASINDLNIRWNRLYALLNERQQKMEKALLEMGQFSQAYEQLMNWIEKTQHVLNEINSRPTSIKEAEVEVCKHRVIQNEILVHEASMDTLNSAAKRIIAADPSTANSTQPMIDKLNSSWHMLVDKLEDVWVQLDDARKAAENLGGEVDRWAMWLQDKDADLSQIKPTGGLPETAQAQLDDFFVLKAEIEQNRPALEAHLETATKYLSDSDRDSWIVQRGVQLTKKWIQVQDKIGEREQKLRIALTEAEQLHSSMTAMNEWLNSAESYLGCLEHVSRIPETVEKQMNEHTNFQAEVSHYRELMTDLNSKGTKVQYYCEKKDAIPIKNLLVSAKHRFDKVASRCADRMKQLDLALQEARLYFVSHFQLVSWITSSFEWVNDQYAQTVSGDRLRIDLEKHRKFQHELTEQQAAYEATYKRGRALSEHAPREEQEGIDLMNEMLKEKWTQLVNATLQKQRSIEDALLACGQFDEALSSLREWLEKSLPNLQSMETIPVYGDLETVSKLRDELNELKEQIDAHRDTLNSVKERAQQMLEKEDDSLNGLREKVEKVNLDWVLLEELAKRREEQVKVSYDVAKNFSDEIHEFLDFLPKIETRLRTKACFYVYFISSQMTEDENEILEQMDEVAQLHKEMDDKKPLMQSIKKTGEDIQSKCHPSAMQPMKYWLKVLQNRWDEVTNAVDSKRDDLEMQLNELRAREKMIADLLKYIEEKSTELKMLNGTSLPQEIDALNRLIDNHERFERNLREKQTLVDEATRSRRKFDVEEKVKKKNGKALQKHENRIRHPKSDQLSSRWKKLWIDSMDYGRQLREMKDYSEEVKRLESFSFEEWRERYLEWTDSGKARISDLFRRIDKSGTGRVPRAAFIDGIIASKFPTTRLEMEKVADEFDKGDGMIDSKEFMAKLRSEFSKKLPMKQKTDSEKITEEVVRQTERCNCINRYKIQKVGDGHYRFGETQIKRMVRILRSTVMVRVGGGWVALEEFLHKHDPCRAKGRTNLDLQRNFYNDVRPKDAYDTMETFTKSARSTPNRDSPIRSFQESLLQSRFQATPGPITKIREKTERSMPMYVTGHSPTVYRNSPSNRRPSELNGQNYFSNSKIRRPSASGNVSRSGSHGDILDLSRPVSRSSDVSVDGDRPTRIPSLRGRKGVSYQSSPARASPQPQI</sequence>
<dbReference type="SMART" id="SM00243">
    <property type="entry name" value="GAS2"/>
    <property type="match status" value="1"/>
</dbReference>
<dbReference type="Pfam" id="PF00435">
    <property type="entry name" value="Spectrin"/>
    <property type="match status" value="9"/>
</dbReference>
<feature type="domain" description="EF-hand" evidence="6">
    <location>
        <begin position="3386"/>
        <end position="3421"/>
    </location>
</feature>
<dbReference type="Proteomes" id="UP000242913">
    <property type="component" value="Unassembled WGS sequence"/>
</dbReference>
<reference evidence="8 9" key="1">
    <citation type="submission" date="2015-12" db="EMBL/GenBank/DDBJ databases">
        <title>Draft genome of the nematode, Onchocerca flexuosa.</title>
        <authorList>
            <person name="Mitreva M."/>
        </authorList>
    </citation>
    <scope>NUCLEOTIDE SEQUENCE [LARGE SCALE GENOMIC DNA]</scope>
    <source>
        <strain evidence="8">Red Deer</strain>
    </source>
</reference>
<dbReference type="GO" id="GO:0008017">
    <property type="term" value="F:microtubule binding"/>
    <property type="evidence" value="ECO:0007669"/>
    <property type="project" value="InterPro"/>
</dbReference>
<feature type="coiled-coil region" evidence="4">
    <location>
        <begin position="262"/>
        <end position="296"/>
    </location>
</feature>
<feature type="domain" description="GAR" evidence="7">
    <location>
        <begin position="3464"/>
        <end position="3536"/>
    </location>
</feature>
<keyword evidence="9" id="KW-1185">Reference proteome</keyword>
<feature type="coiled-coil region" evidence="4">
    <location>
        <begin position="416"/>
        <end position="450"/>
    </location>
</feature>
<dbReference type="GO" id="GO:0030056">
    <property type="term" value="C:hemidesmosome"/>
    <property type="evidence" value="ECO:0007669"/>
    <property type="project" value="TreeGrafter"/>
</dbReference>
<dbReference type="PANTHER" id="PTHR23169:SF23">
    <property type="entry name" value="SHORT STOP, ISOFORM H"/>
    <property type="match status" value="1"/>
</dbReference>
<feature type="coiled-coil region" evidence="4">
    <location>
        <begin position="1154"/>
        <end position="1321"/>
    </location>
</feature>
<evidence type="ECO:0000256" key="3">
    <source>
        <dbReference type="ARBA" id="ARBA00023212"/>
    </source>
</evidence>
<dbReference type="GO" id="GO:0031122">
    <property type="term" value="P:cytoplasmic microtubule organization"/>
    <property type="evidence" value="ECO:0007669"/>
    <property type="project" value="TreeGrafter"/>
</dbReference>
<dbReference type="GO" id="GO:0005882">
    <property type="term" value="C:intermediate filament"/>
    <property type="evidence" value="ECO:0007669"/>
    <property type="project" value="TreeGrafter"/>
</dbReference>
<dbReference type="PROSITE" id="PS51460">
    <property type="entry name" value="GAR"/>
    <property type="match status" value="1"/>
</dbReference>
<feature type="compositionally biased region" description="Low complexity" evidence="5">
    <location>
        <begin position="3666"/>
        <end position="3676"/>
    </location>
</feature>
<proteinExistence type="predicted"/>
<evidence type="ECO:0008006" key="10">
    <source>
        <dbReference type="Google" id="ProtNLM"/>
    </source>
</evidence>
<feature type="compositionally biased region" description="Polar residues" evidence="5">
    <location>
        <begin position="3695"/>
        <end position="3709"/>
    </location>
</feature>
<dbReference type="EMBL" id="KZ269977">
    <property type="protein sequence ID" value="OZC12533.1"/>
    <property type="molecule type" value="Genomic_DNA"/>
</dbReference>
<feature type="coiled-coil region" evidence="4">
    <location>
        <begin position="3274"/>
        <end position="3304"/>
    </location>
</feature>
<dbReference type="CDD" id="cd00176">
    <property type="entry name" value="SPEC"/>
    <property type="match status" value="7"/>
</dbReference>
<dbReference type="GO" id="GO:0042060">
    <property type="term" value="P:wound healing"/>
    <property type="evidence" value="ECO:0007669"/>
    <property type="project" value="TreeGrafter"/>
</dbReference>
<dbReference type="InterPro" id="IPR043197">
    <property type="entry name" value="Plakin"/>
</dbReference>
<dbReference type="GO" id="GO:0005737">
    <property type="term" value="C:cytoplasm"/>
    <property type="evidence" value="ECO:0007669"/>
    <property type="project" value="TreeGrafter"/>
</dbReference>
<evidence type="ECO:0000256" key="5">
    <source>
        <dbReference type="SAM" id="MobiDB-lite"/>
    </source>
</evidence>
<evidence type="ECO:0000259" key="6">
    <source>
        <dbReference type="PROSITE" id="PS50222"/>
    </source>
</evidence>
<keyword evidence="3" id="KW-0206">Cytoskeleton</keyword>
<dbReference type="InterPro" id="IPR018159">
    <property type="entry name" value="Spectrin/alpha-actinin"/>
</dbReference>
<evidence type="ECO:0000256" key="2">
    <source>
        <dbReference type="ARBA" id="ARBA00022490"/>
    </source>
</evidence>
<dbReference type="SMART" id="SM00150">
    <property type="entry name" value="SPEC"/>
    <property type="match status" value="18"/>
</dbReference>
<dbReference type="GO" id="GO:0045104">
    <property type="term" value="P:intermediate filament cytoskeleton organization"/>
    <property type="evidence" value="ECO:0007669"/>
    <property type="project" value="InterPro"/>
</dbReference>
<keyword evidence="4" id="KW-0175">Coiled coil</keyword>
<gene>
    <name evidence="8" type="ORF">X798_00164</name>
</gene>
<evidence type="ECO:0000259" key="7">
    <source>
        <dbReference type="PROSITE" id="PS51460"/>
    </source>
</evidence>
<dbReference type="PANTHER" id="PTHR23169">
    <property type="entry name" value="ENVOPLAKIN"/>
    <property type="match status" value="1"/>
</dbReference>
<dbReference type="Pfam" id="PF02187">
    <property type="entry name" value="GAS2"/>
    <property type="match status" value="1"/>
</dbReference>
<feature type="region of interest" description="Disordered" evidence="5">
    <location>
        <begin position="3591"/>
        <end position="3709"/>
    </location>
</feature>
<feature type="coiled-coil region" evidence="4">
    <location>
        <begin position="1034"/>
        <end position="1064"/>
    </location>
</feature>
<dbReference type="GO" id="GO:0005509">
    <property type="term" value="F:calcium ion binding"/>
    <property type="evidence" value="ECO:0007669"/>
    <property type="project" value="InterPro"/>
</dbReference>
<dbReference type="GO" id="GO:0005198">
    <property type="term" value="F:structural molecule activity"/>
    <property type="evidence" value="ECO:0007669"/>
    <property type="project" value="TreeGrafter"/>
</dbReference>
<feature type="compositionally biased region" description="Polar residues" evidence="5">
    <location>
        <begin position="3616"/>
        <end position="3642"/>
    </location>
</feature>
<dbReference type="InterPro" id="IPR011992">
    <property type="entry name" value="EF-hand-dom_pair"/>
</dbReference>
<evidence type="ECO:0000313" key="9">
    <source>
        <dbReference type="Proteomes" id="UP000242913"/>
    </source>
</evidence>
<dbReference type="Gene3D" id="1.20.58.60">
    <property type="match status" value="17"/>
</dbReference>
<comment type="subcellular location">
    <subcellularLocation>
        <location evidence="1">Cytoplasm</location>
        <location evidence="1">Cytoskeleton</location>
    </subcellularLocation>
</comment>
<dbReference type="PROSITE" id="PS50222">
    <property type="entry name" value="EF_HAND_2"/>
    <property type="match status" value="1"/>
</dbReference>
<dbReference type="GO" id="GO:0005886">
    <property type="term" value="C:plasma membrane"/>
    <property type="evidence" value="ECO:0007669"/>
    <property type="project" value="UniProtKB-SubCell"/>
</dbReference>
<name>A0A238C4Z1_9BILA</name>
<organism evidence="8 9">
    <name type="scientific">Onchocerca flexuosa</name>
    <dbReference type="NCBI Taxonomy" id="387005"/>
    <lineage>
        <taxon>Eukaryota</taxon>
        <taxon>Metazoa</taxon>
        <taxon>Ecdysozoa</taxon>
        <taxon>Nematoda</taxon>
        <taxon>Chromadorea</taxon>
        <taxon>Rhabditida</taxon>
        <taxon>Spirurina</taxon>
        <taxon>Spiruromorpha</taxon>
        <taxon>Filarioidea</taxon>
        <taxon>Onchocercidae</taxon>
        <taxon>Onchocerca</taxon>
    </lineage>
</organism>
<feature type="coiled-coil region" evidence="4">
    <location>
        <begin position="780"/>
        <end position="807"/>
    </location>
</feature>
<evidence type="ECO:0000313" key="8">
    <source>
        <dbReference type="EMBL" id="OZC12533.1"/>
    </source>
</evidence>
<dbReference type="OrthoDB" id="2250192at2759"/>
<dbReference type="SUPFAM" id="SSF47473">
    <property type="entry name" value="EF-hand"/>
    <property type="match status" value="1"/>
</dbReference>
<dbReference type="InterPro" id="IPR002017">
    <property type="entry name" value="Spectrin_repeat"/>
</dbReference>
<keyword evidence="2" id="KW-0963">Cytoplasm</keyword>